<feature type="transmembrane region" description="Helical" evidence="6">
    <location>
        <begin position="251"/>
        <end position="274"/>
    </location>
</feature>
<comment type="subcellular location">
    <subcellularLocation>
        <location evidence="1">Cell membrane</location>
        <topology evidence="1">Multi-pass membrane protein</topology>
    </subcellularLocation>
</comment>
<feature type="transmembrane region" description="Helical" evidence="6">
    <location>
        <begin position="417"/>
        <end position="442"/>
    </location>
</feature>
<keyword evidence="5 6" id="KW-0472">Membrane</keyword>
<dbReference type="Proteomes" id="UP001179181">
    <property type="component" value="Unassembled WGS sequence"/>
</dbReference>
<dbReference type="InterPro" id="IPR004477">
    <property type="entry name" value="ComEC_N"/>
</dbReference>
<reference evidence="9 10" key="1">
    <citation type="submission" date="2020-03" db="EMBL/GenBank/DDBJ databases">
        <title>Genomic Encyclopedia of Type Strains, Phase IV (KMG-IV): sequencing the most valuable type-strain genomes for metagenomic binning, comparative biology and taxonomic classification.</title>
        <authorList>
            <person name="Goeker M."/>
        </authorList>
    </citation>
    <scope>NUCLEOTIDE SEQUENCE [LARGE SCALE GENOMIC DNA]</scope>
    <source>
        <strain evidence="9 10">DSM 102865</strain>
    </source>
</reference>
<evidence type="ECO:0000256" key="3">
    <source>
        <dbReference type="ARBA" id="ARBA00022692"/>
    </source>
</evidence>
<evidence type="ECO:0000259" key="8">
    <source>
        <dbReference type="Pfam" id="PF13567"/>
    </source>
</evidence>
<evidence type="ECO:0000256" key="1">
    <source>
        <dbReference type="ARBA" id="ARBA00004651"/>
    </source>
</evidence>
<feature type="domain" description="ComEC/Rec2-related protein" evidence="7">
    <location>
        <begin position="235"/>
        <end position="505"/>
    </location>
</feature>
<feature type="transmembrane region" description="Helical" evidence="6">
    <location>
        <begin position="286"/>
        <end position="305"/>
    </location>
</feature>
<dbReference type="InterPro" id="IPR025405">
    <property type="entry name" value="DUF4131"/>
</dbReference>
<gene>
    <name evidence="9" type="ORF">FHS68_003292</name>
</gene>
<keyword evidence="2" id="KW-1003">Cell membrane</keyword>
<dbReference type="PANTHER" id="PTHR30619:SF1">
    <property type="entry name" value="RECOMBINATION PROTEIN 2"/>
    <property type="match status" value="1"/>
</dbReference>
<feature type="transmembrane region" description="Helical" evidence="6">
    <location>
        <begin position="57"/>
        <end position="77"/>
    </location>
</feature>
<keyword evidence="3 6" id="KW-0812">Transmembrane</keyword>
<evidence type="ECO:0000259" key="7">
    <source>
        <dbReference type="Pfam" id="PF03772"/>
    </source>
</evidence>
<feature type="domain" description="DUF4131" evidence="8">
    <location>
        <begin position="30"/>
        <end position="191"/>
    </location>
</feature>
<organism evidence="9 10">
    <name type="scientific">Dyadobacter arcticus</name>
    <dbReference type="NCBI Taxonomy" id="1078754"/>
    <lineage>
        <taxon>Bacteria</taxon>
        <taxon>Pseudomonadati</taxon>
        <taxon>Bacteroidota</taxon>
        <taxon>Cytophagia</taxon>
        <taxon>Cytophagales</taxon>
        <taxon>Spirosomataceae</taxon>
        <taxon>Dyadobacter</taxon>
    </lineage>
</organism>
<dbReference type="Pfam" id="PF03772">
    <property type="entry name" value="Competence"/>
    <property type="match status" value="1"/>
</dbReference>
<protein>
    <submittedName>
        <fullName evidence="9">Competence protein ComEC</fullName>
    </submittedName>
</protein>
<dbReference type="RefSeq" id="WP_167271890.1">
    <property type="nucleotide sequence ID" value="NZ_JAASQJ010000003.1"/>
</dbReference>
<dbReference type="EMBL" id="JAASQJ010000003">
    <property type="protein sequence ID" value="NIJ54110.1"/>
    <property type="molecule type" value="Genomic_DNA"/>
</dbReference>
<feature type="transmembrane region" description="Helical" evidence="6">
    <location>
        <begin position="483"/>
        <end position="504"/>
    </location>
</feature>
<accession>A0ABX0UR77</accession>
<evidence type="ECO:0000256" key="2">
    <source>
        <dbReference type="ARBA" id="ARBA00022475"/>
    </source>
</evidence>
<sequence>MFPRAPFVGIALLYLAGIIAGDWLLSLVSISSEAIILIAFLLFASCILAYLIRKKVLFGFCFSALLVCLGTYGKIAVEERNNAEIQQFDQQYHTHYQATVSNLPEKRKSTYRVEVDINRTRLARGKWKNVTARTLINIDADIQDIPKPGQQIIVKGNLDLPMEATNPEQFDYRRYLKNKGILWVDYLRKGDFQTVSLQPSNYNLTLWSLKISEWADQEFRRQIVNDQSYGLVKAMFLGRRDDLGAEQINHYVASGTVHILSVSGMHVAIIFLIISHVLSWMKRFRFGNLFYLCTIILLLGFYALITGLAPSVQRATIMCIIFVVAEVFGKKNNAMNTLAFSALLILLSDPSVVYDVGFQLSYLAMSGIFLFYKPILSILSPSNRVSKFVWQITALSFAAQLATFPLSLYYFHQFPSYFWLINPFVIAFTNILLPASMIMLAVSTLNITWLQWLINSVVDWSARLTDLSATIPGRLPGYLVENLHLGLIEILLLYFLMLASWLAYERREYVYLKCSFVIAFLFASFSVSQSVHIYMTPSIVVHNVPKHSVYSFKRDNVVYVACDNGFPMDKQAYDFYLKNYLISQEAGEIKFITAEDKL</sequence>
<dbReference type="InterPro" id="IPR052159">
    <property type="entry name" value="Competence_DNA_uptake"/>
</dbReference>
<feature type="transmembrane region" description="Helical" evidence="6">
    <location>
        <begin position="388"/>
        <end position="411"/>
    </location>
</feature>
<keyword evidence="10" id="KW-1185">Reference proteome</keyword>
<feature type="transmembrane region" description="Helical" evidence="6">
    <location>
        <begin position="510"/>
        <end position="528"/>
    </location>
</feature>
<evidence type="ECO:0000313" key="9">
    <source>
        <dbReference type="EMBL" id="NIJ54110.1"/>
    </source>
</evidence>
<evidence type="ECO:0000256" key="5">
    <source>
        <dbReference type="ARBA" id="ARBA00023136"/>
    </source>
</evidence>
<evidence type="ECO:0000313" key="10">
    <source>
        <dbReference type="Proteomes" id="UP001179181"/>
    </source>
</evidence>
<feature type="transmembrane region" description="Helical" evidence="6">
    <location>
        <begin position="335"/>
        <end position="354"/>
    </location>
</feature>
<evidence type="ECO:0000256" key="6">
    <source>
        <dbReference type="SAM" id="Phobius"/>
    </source>
</evidence>
<keyword evidence="4 6" id="KW-1133">Transmembrane helix</keyword>
<comment type="caution">
    <text evidence="9">The sequence shown here is derived from an EMBL/GenBank/DDBJ whole genome shotgun (WGS) entry which is preliminary data.</text>
</comment>
<feature type="transmembrane region" description="Helical" evidence="6">
    <location>
        <begin position="311"/>
        <end position="328"/>
    </location>
</feature>
<dbReference type="PANTHER" id="PTHR30619">
    <property type="entry name" value="DNA INTERNALIZATION/COMPETENCE PROTEIN COMEC/REC2"/>
    <property type="match status" value="1"/>
</dbReference>
<feature type="transmembrane region" description="Helical" evidence="6">
    <location>
        <begin position="7"/>
        <end position="28"/>
    </location>
</feature>
<dbReference type="Pfam" id="PF13567">
    <property type="entry name" value="DUF4131"/>
    <property type="match status" value="1"/>
</dbReference>
<feature type="transmembrane region" description="Helical" evidence="6">
    <location>
        <begin position="34"/>
        <end position="52"/>
    </location>
</feature>
<proteinExistence type="predicted"/>
<evidence type="ECO:0000256" key="4">
    <source>
        <dbReference type="ARBA" id="ARBA00022989"/>
    </source>
</evidence>
<name>A0ABX0UR77_9BACT</name>
<dbReference type="NCBIfam" id="TIGR00360">
    <property type="entry name" value="ComEC_N-term"/>
    <property type="match status" value="1"/>
</dbReference>